<dbReference type="FunFam" id="3.30.450.20:FF:000099">
    <property type="entry name" value="Sensory box sensor histidine kinase"/>
    <property type="match status" value="1"/>
</dbReference>
<dbReference type="EMBL" id="JBHSKX010000004">
    <property type="protein sequence ID" value="MFC5369044.1"/>
    <property type="molecule type" value="Genomic_DNA"/>
</dbReference>
<evidence type="ECO:0000313" key="11">
    <source>
        <dbReference type="EMBL" id="MFC5369044.1"/>
    </source>
</evidence>
<dbReference type="InterPro" id="IPR001610">
    <property type="entry name" value="PAC"/>
</dbReference>
<dbReference type="InterPro" id="IPR035965">
    <property type="entry name" value="PAS-like_dom_sf"/>
</dbReference>
<dbReference type="SUPFAM" id="SSF55781">
    <property type="entry name" value="GAF domain-like"/>
    <property type="match status" value="4"/>
</dbReference>
<evidence type="ECO:0000256" key="3">
    <source>
        <dbReference type="ARBA" id="ARBA00022553"/>
    </source>
</evidence>
<evidence type="ECO:0000256" key="4">
    <source>
        <dbReference type="ARBA" id="ARBA00022679"/>
    </source>
</evidence>
<keyword evidence="5" id="KW-0418">Kinase</keyword>
<reference evidence="11 12" key="1">
    <citation type="journal article" date="2019" name="Int. J. Syst. Evol. Microbiol.">
        <title>The Global Catalogue of Microorganisms (GCM) 10K type strain sequencing project: providing services to taxonomists for standard genome sequencing and annotation.</title>
        <authorList>
            <consortium name="The Broad Institute Genomics Platform"/>
            <consortium name="The Broad Institute Genome Sequencing Center for Infectious Disease"/>
            <person name="Wu L."/>
            <person name="Ma J."/>
        </authorList>
    </citation>
    <scope>NUCLEOTIDE SEQUENCE [LARGE SCALE GENOMIC DNA]</scope>
    <source>
        <strain evidence="11 12">CGMCC 1.12237</strain>
    </source>
</reference>
<dbReference type="SUPFAM" id="SSF55785">
    <property type="entry name" value="PYP-like sensor domain (PAS domain)"/>
    <property type="match status" value="4"/>
</dbReference>
<evidence type="ECO:0000256" key="5">
    <source>
        <dbReference type="ARBA" id="ARBA00022777"/>
    </source>
</evidence>
<dbReference type="CDD" id="cd00130">
    <property type="entry name" value="PAS"/>
    <property type="match status" value="1"/>
</dbReference>
<dbReference type="PROSITE" id="PS50113">
    <property type="entry name" value="PAC"/>
    <property type="match status" value="2"/>
</dbReference>
<protein>
    <recommendedName>
        <fullName evidence="2">histidine kinase</fullName>
        <ecNumber evidence="2">2.7.13.3</ecNumber>
    </recommendedName>
</protein>
<keyword evidence="12" id="KW-1185">Reference proteome</keyword>
<dbReference type="Pfam" id="PF08447">
    <property type="entry name" value="PAS_3"/>
    <property type="match status" value="1"/>
</dbReference>
<evidence type="ECO:0000256" key="1">
    <source>
        <dbReference type="ARBA" id="ARBA00000085"/>
    </source>
</evidence>
<evidence type="ECO:0000256" key="6">
    <source>
        <dbReference type="ARBA" id="ARBA00023015"/>
    </source>
</evidence>
<dbReference type="InterPro" id="IPR029016">
    <property type="entry name" value="GAF-like_dom_sf"/>
</dbReference>
<dbReference type="SMART" id="SM00091">
    <property type="entry name" value="PAS"/>
    <property type="match status" value="2"/>
</dbReference>
<keyword evidence="7" id="KW-0804">Transcription</keyword>
<accession>A0ABD5RGG1</accession>
<evidence type="ECO:0000256" key="7">
    <source>
        <dbReference type="ARBA" id="ARBA00023163"/>
    </source>
</evidence>
<feature type="domain" description="PAC" evidence="10">
    <location>
        <begin position="925"/>
        <end position="976"/>
    </location>
</feature>
<dbReference type="InterPro" id="IPR003018">
    <property type="entry name" value="GAF"/>
</dbReference>
<dbReference type="Proteomes" id="UP001596201">
    <property type="component" value="Unassembled WGS sequence"/>
</dbReference>
<name>A0ABD5RGG1_9EURY</name>
<dbReference type="Gene3D" id="3.30.450.20">
    <property type="entry name" value="PAS domain"/>
    <property type="match status" value="4"/>
</dbReference>
<dbReference type="SMART" id="SM00065">
    <property type="entry name" value="GAF"/>
    <property type="match status" value="4"/>
</dbReference>
<dbReference type="PROSITE" id="PS50112">
    <property type="entry name" value="PAS"/>
    <property type="match status" value="1"/>
</dbReference>
<dbReference type="InterPro" id="IPR007050">
    <property type="entry name" value="HTH_bacterioopsin"/>
</dbReference>
<proteinExistence type="predicted"/>
<dbReference type="Gene3D" id="3.30.450.40">
    <property type="match status" value="4"/>
</dbReference>
<keyword evidence="6" id="KW-0805">Transcription regulation</keyword>
<feature type="domain" description="PAS" evidence="9">
    <location>
        <begin position="852"/>
        <end position="922"/>
    </location>
</feature>
<dbReference type="SMART" id="SM00086">
    <property type="entry name" value="PAC"/>
    <property type="match status" value="2"/>
</dbReference>
<comment type="catalytic activity">
    <reaction evidence="1">
        <text>ATP + protein L-histidine = ADP + protein N-phospho-L-histidine.</text>
        <dbReference type="EC" id="2.7.13.3"/>
    </reaction>
</comment>
<dbReference type="Pfam" id="PF15915">
    <property type="entry name" value="BAT"/>
    <property type="match status" value="1"/>
</dbReference>
<organism evidence="11 12">
    <name type="scientific">Salinirubrum litoreum</name>
    <dbReference type="NCBI Taxonomy" id="1126234"/>
    <lineage>
        <taxon>Archaea</taxon>
        <taxon>Methanobacteriati</taxon>
        <taxon>Methanobacteriota</taxon>
        <taxon>Stenosarchaea group</taxon>
        <taxon>Halobacteria</taxon>
        <taxon>Halobacteriales</taxon>
        <taxon>Haloferacaceae</taxon>
        <taxon>Salinirubrum</taxon>
    </lineage>
</organism>
<dbReference type="InterPro" id="IPR052162">
    <property type="entry name" value="Sensor_kinase/Photoreceptor"/>
</dbReference>
<dbReference type="InterPro" id="IPR013656">
    <property type="entry name" value="PAS_4"/>
</dbReference>
<dbReference type="InterPro" id="IPR013655">
    <property type="entry name" value="PAS_fold_3"/>
</dbReference>
<dbReference type="PANTHER" id="PTHR43304">
    <property type="entry name" value="PHYTOCHROME-LIKE PROTEIN CPH1"/>
    <property type="match status" value="1"/>
</dbReference>
<dbReference type="PANTHER" id="PTHR43304:SF1">
    <property type="entry name" value="PAC DOMAIN-CONTAINING PROTEIN"/>
    <property type="match status" value="1"/>
</dbReference>
<keyword evidence="4" id="KW-0808">Transferase</keyword>
<feature type="region of interest" description="Disordered" evidence="8">
    <location>
        <begin position="75"/>
        <end position="98"/>
    </location>
</feature>
<keyword evidence="3" id="KW-0597">Phosphoprotein</keyword>
<dbReference type="Pfam" id="PF13185">
    <property type="entry name" value="GAF_2"/>
    <property type="match status" value="3"/>
</dbReference>
<evidence type="ECO:0000259" key="10">
    <source>
        <dbReference type="PROSITE" id="PS50113"/>
    </source>
</evidence>
<dbReference type="RefSeq" id="WP_227231101.1">
    <property type="nucleotide sequence ID" value="NZ_JAJCVJ010000003.1"/>
</dbReference>
<gene>
    <name evidence="11" type="ORF">ACFPJ5_19120</name>
</gene>
<dbReference type="Pfam" id="PF08448">
    <property type="entry name" value="PAS_4"/>
    <property type="match status" value="3"/>
</dbReference>
<evidence type="ECO:0000259" key="9">
    <source>
        <dbReference type="PROSITE" id="PS50112"/>
    </source>
</evidence>
<dbReference type="InterPro" id="IPR000700">
    <property type="entry name" value="PAS-assoc_C"/>
</dbReference>
<evidence type="ECO:0000256" key="8">
    <source>
        <dbReference type="SAM" id="MobiDB-lite"/>
    </source>
</evidence>
<evidence type="ECO:0000256" key="2">
    <source>
        <dbReference type="ARBA" id="ARBA00012438"/>
    </source>
</evidence>
<dbReference type="InterPro" id="IPR031803">
    <property type="entry name" value="BAT_GAF/HTH-assoc"/>
</dbReference>
<dbReference type="Pfam" id="PF01590">
    <property type="entry name" value="GAF"/>
    <property type="match status" value="1"/>
</dbReference>
<evidence type="ECO:0000313" key="12">
    <source>
        <dbReference type="Proteomes" id="UP001596201"/>
    </source>
</evidence>
<dbReference type="EC" id="2.7.13.3" evidence="2"/>
<dbReference type="GO" id="GO:0004673">
    <property type="term" value="F:protein histidine kinase activity"/>
    <property type="evidence" value="ECO:0007669"/>
    <property type="project" value="UniProtKB-EC"/>
</dbReference>
<sequence>MTSAAPSAVDVLETVDALGPPGTPVTTPEVAEGFDCTQRTIYNRLDTLVAEGPLRTKKVGANSRVWWRPVDAARHRNGGASGQRRPVTLRDGGASPLDADSEMAERIREFEWGDTPLGPMDDWPAELRVAVDIMLGAERAIGIYWGEDLTLLYNDLARDVIGEKHPDALGQPARTVFAEAWHKLGQPLERVLSGEGAARLDEFLLPLERTDEMEDTWWDTVYSPIPLEDGSVGGVFNIAVDVTDRKRRERNTAFLEALDAELTELTSPEEIVATAGERINDYLNVAVYNMSSIDEDADTVDHLYVWEDDTVRSVPDTVRLSEFSTDAFREAVRAGHPIVSSDTHEDGYTDARATETIDVRSFITVPFHREGDWEYLLSLTDTAPREWREDEVELVQELAKRLFPRLERARAEDALRESEQRYRRLFDSLNESIEAAFFVVEQVSGENEGPPDRGELAAYRFVETNPAFEEFTGLTDVVGKRVTDLGLDGDVPGSDVWDEVERTGESRRFEIEVTDGPLDAGWYDVRVFPYGRSDGGAVACLVDDITERKQLEDDLRTEKERLDVAVEHSPLVLFRLDTELRYTWIRNPDQDFEEVDVLGKRDDELLSPDAAETLRAPKLRALETGERVREEVTYELPSGQVTYDLTAAPIRDDSGEITGLLCSALDLTERKAAEERLEARAELDAFRVELTDAIRPLSDPEAIQREAARVLGEWLDVARAHYAEVDEDEETFRIHADHYRSDVSSTVGEHRLSDFGEYTAETLRAGDRLVLTDCDSTEQLSDEGEATFTTLDSYANVAVPLVKNDRLVAFFAVDNAKPREWTDTEIEMVDETAERTWAAVERAHAEQARRESEERFRAVANLVPSLLWSNDPEGSTFWYNQQWLDYTGQTMEEAADYGWLNAIHPEDREQSLENFQRAVDAGEPLRQEYRIQRHDGEYHWFLVQARPVRNDGEISRWFGAATDIHDQREMRATLERLNAVTRDLLDTESATIEDRIAGLVRDILDVEYAALWRYDDQRGDLEQHAVDTAPDVDPGSISVSTELSELVWQTFVGSDIEVATDLDGQDDTWGSLGSRVLVPLGRHGVVCLGSPRSGTFDEGTVDLVEMVAATVETAWDRAAGEAELADRNEELVRLDSLNTLIREINQALVAADTREEIDDAVCERLANSDRYEFAWIGEHDPGSDSIEPRAWAGVDGGYLEDLSITVADDPTTRDPIARAAQTGDLQTVADIATSSGFAPWREATLERGARSLVCIPLVYEDATYGVLTVYADRPQSDEDERNLDVLSELGATIAHALNARETRATLQTDSVVELTLRFEDADTPLCRLAGEAECSIEHQGIVPRSGGQADVFFVARGVSPAELRTVAARSLAVEEFDCLTGCADGSLFRARVSDPTLAARLTDEGAVVRSLVVDDGVATAVLDVPHTAAVREYLDRLRQWAPDFDLRARTSRERPLKTRQSFVAVLEDHLTDRQREVLQTAYLSGFFEMPRVSNGQEVTELLGVSQPTFSEDLRAAERRLCAVLFETDPRE</sequence>
<dbReference type="Pfam" id="PF04967">
    <property type="entry name" value="HTH_10"/>
    <property type="match status" value="1"/>
</dbReference>
<dbReference type="InterPro" id="IPR000014">
    <property type="entry name" value="PAS"/>
</dbReference>
<feature type="domain" description="PAC" evidence="10">
    <location>
        <begin position="628"/>
        <end position="679"/>
    </location>
</feature>
<dbReference type="NCBIfam" id="TIGR00229">
    <property type="entry name" value="sensory_box"/>
    <property type="match status" value="2"/>
</dbReference>
<comment type="caution">
    <text evidence="11">The sequence shown here is derived from an EMBL/GenBank/DDBJ whole genome shotgun (WGS) entry which is preliminary data.</text>
</comment>